<evidence type="ECO:0000313" key="2">
    <source>
        <dbReference type="EMBL" id="KAL0173504.1"/>
    </source>
</evidence>
<comment type="caution">
    <text evidence="2">The sequence shown here is derived from an EMBL/GenBank/DDBJ whole genome shotgun (WGS) entry which is preliminary data.</text>
</comment>
<proteinExistence type="predicted"/>
<keyword evidence="3" id="KW-1185">Reference proteome</keyword>
<gene>
    <name evidence="2" type="ORF">M9458_029472</name>
</gene>
<dbReference type="EMBL" id="JAMKFB020000015">
    <property type="protein sequence ID" value="KAL0173504.1"/>
    <property type="molecule type" value="Genomic_DNA"/>
</dbReference>
<reference evidence="2 3" key="1">
    <citation type="submission" date="2024-05" db="EMBL/GenBank/DDBJ databases">
        <title>Genome sequencing and assembly of Indian major carp, Cirrhinus mrigala (Hamilton, 1822).</title>
        <authorList>
            <person name="Mohindra V."/>
            <person name="Chowdhury L.M."/>
            <person name="Lal K."/>
            <person name="Jena J.K."/>
        </authorList>
    </citation>
    <scope>NUCLEOTIDE SEQUENCE [LARGE SCALE GENOMIC DNA]</scope>
    <source>
        <strain evidence="2">CM1030</strain>
        <tissue evidence="2">Blood</tissue>
    </source>
</reference>
<feature type="region of interest" description="Disordered" evidence="1">
    <location>
        <begin position="47"/>
        <end position="93"/>
    </location>
</feature>
<feature type="compositionally biased region" description="Polar residues" evidence="1">
    <location>
        <begin position="47"/>
        <end position="59"/>
    </location>
</feature>
<evidence type="ECO:0000313" key="3">
    <source>
        <dbReference type="Proteomes" id="UP001529510"/>
    </source>
</evidence>
<dbReference type="AlphaFoldDB" id="A0ABD0PHI7"/>
<feature type="non-terminal residue" evidence="2">
    <location>
        <position position="291"/>
    </location>
</feature>
<organism evidence="2 3">
    <name type="scientific">Cirrhinus mrigala</name>
    <name type="common">Mrigala</name>
    <dbReference type="NCBI Taxonomy" id="683832"/>
    <lineage>
        <taxon>Eukaryota</taxon>
        <taxon>Metazoa</taxon>
        <taxon>Chordata</taxon>
        <taxon>Craniata</taxon>
        <taxon>Vertebrata</taxon>
        <taxon>Euteleostomi</taxon>
        <taxon>Actinopterygii</taxon>
        <taxon>Neopterygii</taxon>
        <taxon>Teleostei</taxon>
        <taxon>Ostariophysi</taxon>
        <taxon>Cypriniformes</taxon>
        <taxon>Cyprinidae</taxon>
        <taxon>Labeoninae</taxon>
        <taxon>Labeonini</taxon>
        <taxon>Cirrhinus</taxon>
    </lineage>
</organism>
<protein>
    <submittedName>
        <fullName evidence="2">Uncharacterized protein</fullName>
    </submittedName>
</protein>
<sequence>MEGFWVGIDDESRMVMSRGNSCWTYINFALWVEGSFYTMGEVEEDSATSVQPHLSSITTPEPDPGPPQTRETHLMPATEPEPAASSIVEEEPKVPADQVCEPAVISVPVRVLVELEKNDWLINWSAEYCLRCYHPSTFSKSVSAHNIPLLFIPPEPTIPSTPPPLAPLSPTVHSEAPPYNLDPPWELWHGMGIPWLCLVPLPFTNQLRPGSLHPRLHLGPPTGSTWVSRCHTITTDFQAVCCAPALHFYSSVRLLHPQASPGYSLTPVSPWSTGFQAPPRLLIAITTPWSL</sequence>
<dbReference type="Proteomes" id="UP001529510">
    <property type="component" value="Unassembled WGS sequence"/>
</dbReference>
<name>A0ABD0PHI7_CIRMR</name>
<accession>A0ABD0PHI7</accession>
<evidence type="ECO:0000256" key="1">
    <source>
        <dbReference type="SAM" id="MobiDB-lite"/>
    </source>
</evidence>